<keyword evidence="2" id="KW-0732">Signal</keyword>
<evidence type="ECO:0000313" key="5">
    <source>
        <dbReference type="EMBL" id="PNZ68892.1"/>
    </source>
</evidence>
<dbReference type="GO" id="GO:0008081">
    <property type="term" value="F:phosphoric diester hydrolase activity"/>
    <property type="evidence" value="ECO:0007669"/>
    <property type="project" value="InterPro"/>
</dbReference>
<gene>
    <name evidence="5" type="ORF">CD158_02275</name>
    <name evidence="4" type="ORF">QYH67_09730</name>
</gene>
<organism evidence="5 6">
    <name type="scientific">Staphylococcus auricularis</name>
    <dbReference type="NCBI Taxonomy" id="29379"/>
    <lineage>
        <taxon>Bacteria</taxon>
        <taxon>Bacillati</taxon>
        <taxon>Bacillota</taxon>
        <taxon>Bacilli</taxon>
        <taxon>Bacillales</taxon>
        <taxon>Staphylococcaceae</taxon>
        <taxon>Staphylococcus</taxon>
    </lineage>
</organism>
<dbReference type="Pfam" id="PF03009">
    <property type="entry name" value="GDPD"/>
    <property type="match status" value="1"/>
</dbReference>
<proteinExistence type="predicted"/>
<reference evidence="4" key="2">
    <citation type="submission" date="2023-07" db="EMBL/GenBank/DDBJ databases">
        <title>Evaluation of the beneficial properties of pineapple isolates.</title>
        <authorList>
            <person name="Adefiranye O."/>
        </authorList>
    </citation>
    <scope>NUCLEOTIDE SEQUENCE</scope>
    <source>
        <strain evidence="4">PAPLE_T1</strain>
    </source>
</reference>
<sequence>MKPKRLLFTSLSFTTMLGLGLGLTTEAQASGGGLAPEEVEQQQAPQQNQNAQTEMNAAILQQQQTGQQFGYTTNLTGERFTTVAHRGASGYAPEHTFNAYDKSHNEIGASYIEIDLQMTKDGHLIAMHDEEVDRTTNGKGRVEDYTLKELKKLDAGSWFNEDTPEYASKDYEGAQIPTLDEILERYGTDANYYIETKSPDVYPGMEEKLIDVLDKHNMLTNDSLQNGHVLIQSFSPESLEKMHKLNPSLPLIRLMEEGEIEDLTAKDIEYLRQIVVGVGPEYSDLNAQNTQMFKQNGFLIHPYTVDEADEMREMNNLGVDGLFTNYADVYKGVVSEYE</sequence>
<evidence type="ECO:0000256" key="2">
    <source>
        <dbReference type="SAM" id="SignalP"/>
    </source>
</evidence>
<feature type="compositionally biased region" description="Low complexity" evidence="1">
    <location>
        <begin position="41"/>
        <end position="52"/>
    </location>
</feature>
<dbReference type="GO" id="GO:0006629">
    <property type="term" value="P:lipid metabolic process"/>
    <property type="evidence" value="ECO:0007669"/>
    <property type="project" value="InterPro"/>
</dbReference>
<evidence type="ECO:0000313" key="4">
    <source>
        <dbReference type="EMBL" id="MDN4533835.1"/>
    </source>
</evidence>
<dbReference type="PROSITE" id="PS51704">
    <property type="entry name" value="GP_PDE"/>
    <property type="match status" value="1"/>
</dbReference>
<dbReference type="PANTHER" id="PTHR46211">
    <property type="entry name" value="GLYCEROPHOSPHORYL DIESTER PHOSPHODIESTERASE"/>
    <property type="match status" value="1"/>
</dbReference>
<reference evidence="5 6" key="1">
    <citation type="submission" date="2017-08" db="EMBL/GenBank/DDBJ databases">
        <title>Draft genome sequences of 64 type strains of genus Staph aureus.</title>
        <authorList>
            <person name="Cole K."/>
            <person name="Golubchik T."/>
            <person name="Russell J."/>
            <person name="Foster D."/>
            <person name="Llewelyn M."/>
            <person name="Wilson D."/>
            <person name="Crook D."/>
            <person name="Paul J."/>
        </authorList>
    </citation>
    <scope>NUCLEOTIDE SEQUENCE [LARGE SCALE GENOMIC DNA]</scope>
    <source>
        <strain evidence="5 6">NCTC 12101</strain>
    </source>
</reference>
<dbReference type="EMBL" id="PPQW01000008">
    <property type="protein sequence ID" value="PNZ68892.1"/>
    <property type="molecule type" value="Genomic_DNA"/>
</dbReference>
<feature type="signal peptide" evidence="2">
    <location>
        <begin position="1"/>
        <end position="29"/>
    </location>
</feature>
<evidence type="ECO:0000259" key="3">
    <source>
        <dbReference type="PROSITE" id="PS51704"/>
    </source>
</evidence>
<dbReference type="InterPro" id="IPR030395">
    <property type="entry name" value="GP_PDE_dom"/>
</dbReference>
<dbReference type="Proteomes" id="UP000242470">
    <property type="component" value="Unassembled WGS sequence"/>
</dbReference>
<evidence type="ECO:0000313" key="6">
    <source>
        <dbReference type="Proteomes" id="UP000242470"/>
    </source>
</evidence>
<dbReference type="Gene3D" id="3.20.20.190">
    <property type="entry name" value="Phosphatidylinositol (PI) phosphodiesterase"/>
    <property type="match status" value="1"/>
</dbReference>
<feature type="domain" description="GP-PDE" evidence="3">
    <location>
        <begin position="80"/>
        <end position="334"/>
    </location>
</feature>
<feature type="region of interest" description="Disordered" evidence="1">
    <location>
        <begin position="28"/>
        <end position="52"/>
    </location>
</feature>
<dbReference type="Proteomes" id="UP001171687">
    <property type="component" value="Unassembled WGS sequence"/>
</dbReference>
<protein>
    <submittedName>
        <fullName evidence="5">Glycerophosphodiester phosphodiesterase</fullName>
    </submittedName>
</protein>
<comment type="caution">
    <text evidence="5">The sequence shown here is derived from an EMBL/GenBank/DDBJ whole genome shotgun (WGS) entry which is preliminary data.</text>
</comment>
<dbReference type="PANTHER" id="PTHR46211:SF7">
    <property type="entry name" value="GLYCEROPHOSPHODIESTER PHOSPHODIESTERASE"/>
    <property type="match status" value="1"/>
</dbReference>
<dbReference type="InterPro" id="IPR017946">
    <property type="entry name" value="PLC-like_Pdiesterase_TIM-brl"/>
</dbReference>
<dbReference type="RefSeq" id="WP_059106442.1">
    <property type="nucleotide sequence ID" value="NZ_AP024589.1"/>
</dbReference>
<dbReference type="CDD" id="cd08601">
    <property type="entry name" value="GDPD_SaGlpQ_like"/>
    <property type="match status" value="1"/>
</dbReference>
<accession>A0AAP8TTT2</accession>
<feature type="chain" id="PRO_5042799091" evidence="2">
    <location>
        <begin position="30"/>
        <end position="338"/>
    </location>
</feature>
<dbReference type="EMBL" id="JAUHQC010000012">
    <property type="protein sequence ID" value="MDN4533835.1"/>
    <property type="molecule type" value="Genomic_DNA"/>
</dbReference>
<evidence type="ECO:0000256" key="1">
    <source>
        <dbReference type="SAM" id="MobiDB-lite"/>
    </source>
</evidence>
<dbReference type="AlphaFoldDB" id="A0AAP8TTT2"/>
<dbReference type="SUPFAM" id="SSF51695">
    <property type="entry name" value="PLC-like phosphodiesterases"/>
    <property type="match status" value="1"/>
</dbReference>
<name>A0AAP8TTT2_9STAP</name>
<dbReference type="GeneID" id="64982676"/>